<dbReference type="GO" id="GO:0005737">
    <property type="term" value="C:cytoplasm"/>
    <property type="evidence" value="ECO:0007669"/>
    <property type="project" value="UniProtKB-SubCell"/>
</dbReference>
<comment type="caution">
    <text evidence="8">The sequence shown here is derived from an EMBL/GenBank/DDBJ whole genome shotgun (WGS) entry which is preliminary data.</text>
</comment>
<evidence type="ECO:0000256" key="5">
    <source>
        <dbReference type="ARBA" id="ARBA00022694"/>
    </source>
</evidence>
<dbReference type="EMBL" id="SUKA01000004">
    <property type="protein sequence ID" value="TJY64302.1"/>
    <property type="molecule type" value="Genomic_DNA"/>
</dbReference>
<evidence type="ECO:0000256" key="4">
    <source>
        <dbReference type="ARBA" id="ARBA00022691"/>
    </source>
</evidence>
<sequence length="235" mass="26093">MGSIFRFKRFEVEQSGCAMKINTDGVLLGALAQHPHPEHILDIGTGTGVIALMLAQRFDTARIDAVEIDAQAAERAHSNFSCSSFSGRLNTIQGSFEAIAAKGKYDLIVSNPPFYVNSLHNTNDRKKLARHTDHTFFQAMASFSAGALKENGILQLILPCELAMEVADMARAVGLVLVEEVRVKSYSNTEYIRSIISLTKGMPHKLIRTTLIIYDDKGVYSQSYRDLLRDFFLAF</sequence>
<dbReference type="PROSITE" id="PS00092">
    <property type="entry name" value="N6_MTASE"/>
    <property type="match status" value="1"/>
</dbReference>
<keyword evidence="2 6" id="KW-0489">Methyltransferase</keyword>
<dbReference type="EC" id="2.1.1.223" evidence="6"/>
<dbReference type="Proteomes" id="UP000309872">
    <property type="component" value="Unassembled WGS sequence"/>
</dbReference>
<comment type="catalytic activity">
    <reaction evidence="6">
        <text>adenosine(37) in tRNA1(Val) + S-adenosyl-L-methionine = N(6)-methyladenosine(37) in tRNA1(Val) + S-adenosyl-L-homocysteine + H(+)</text>
        <dbReference type="Rhea" id="RHEA:43160"/>
        <dbReference type="Rhea" id="RHEA-COMP:10369"/>
        <dbReference type="Rhea" id="RHEA-COMP:10370"/>
        <dbReference type="ChEBI" id="CHEBI:15378"/>
        <dbReference type="ChEBI" id="CHEBI:57856"/>
        <dbReference type="ChEBI" id="CHEBI:59789"/>
        <dbReference type="ChEBI" id="CHEBI:74411"/>
        <dbReference type="ChEBI" id="CHEBI:74449"/>
        <dbReference type="EC" id="2.1.1.223"/>
    </reaction>
</comment>
<keyword evidence="1 6" id="KW-0963">Cytoplasm</keyword>
<dbReference type="GO" id="GO:0008033">
    <property type="term" value="P:tRNA processing"/>
    <property type="evidence" value="ECO:0007669"/>
    <property type="project" value="UniProtKB-UniRule"/>
</dbReference>
<dbReference type="GO" id="GO:0016430">
    <property type="term" value="F:tRNA (adenine-N6)-methyltransferase activity"/>
    <property type="evidence" value="ECO:0007669"/>
    <property type="project" value="UniProtKB-UniRule"/>
</dbReference>
<dbReference type="HAMAP" id="MF_01872">
    <property type="entry name" value="tRNA_methyltr_YfiC"/>
    <property type="match status" value="1"/>
</dbReference>
<dbReference type="InterPro" id="IPR007848">
    <property type="entry name" value="Small_mtfrase_dom"/>
</dbReference>
<dbReference type="RefSeq" id="WP_136821362.1">
    <property type="nucleotide sequence ID" value="NZ_BMJX01000004.1"/>
</dbReference>
<evidence type="ECO:0000256" key="1">
    <source>
        <dbReference type="ARBA" id="ARBA00022490"/>
    </source>
</evidence>
<dbReference type="PRINTS" id="PR00507">
    <property type="entry name" value="N12N6MTFRASE"/>
</dbReference>
<dbReference type="Gene3D" id="3.40.50.150">
    <property type="entry name" value="Vaccinia Virus protein VP39"/>
    <property type="match status" value="1"/>
</dbReference>
<dbReference type="GO" id="GO:0003676">
    <property type="term" value="F:nucleic acid binding"/>
    <property type="evidence" value="ECO:0007669"/>
    <property type="project" value="InterPro"/>
</dbReference>
<dbReference type="AlphaFoldDB" id="A0A4U0H1Z7"/>
<dbReference type="Pfam" id="PF05175">
    <property type="entry name" value="MTS"/>
    <property type="match status" value="1"/>
</dbReference>
<dbReference type="OrthoDB" id="5383291at2"/>
<dbReference type="InterPro" id="IPR002052">
    <property type="entry name" value="DNA_methylase_N6_adenine_CS"/>
</dbReference>
<dbReference type="InterPro" id="IPR022882">
    <property type="entry name" value="tRNA_adenine-N6_MeTrfase"/>
</dbReference>
<comment type="function">
    <text evidence="6">Specifically methylates the adenine in position 37 of tRNA(1)(Val) (anticodon cmo5UAC).</text>
</comment>
<dbReference type="InterPro" id="IPR029063">
    <property type="entry name" value="SAM-dependent_MTases_sf"/>
</dbReference>
<evidence type="ECO:0000313" key="9">
    <source>
        <dbReference type="Proteomes" id="UP000309872"/>
    </source>
</evidence>
<protein>
    <recommendedName>
        <fullName evidence="6">tRNA1(Val) (adenine(37)-N6)-methyltransferase</fullName>
        <ecNumber evidence="6">2.1.1.223</ecNumber>
    </recommendedName>
    <alternativeName>
        <fullName evidence="6">tRNA m6A37 methyltransferase</fullName>
    </alternativeName>
</protein>
<comment type="subcellular location">
    <subcellularLocation>
        <location evidence="6">Cytoplasm</location>
    </subcellularLocation>
</comment>
<gene>
    <name evidence="8" type="ORF">FAZ19_13920</name>
</gene>
<keyword evidence="9" id="KW-1185">Reference proteome</keyword>
<organism evidence="8 9">
    <name type="scientific">Sphingobacterium alkalisoli</name>
    <dbReference type="NCBI Taxonomy" id="1874115"/>
    <lineage>
        <taxon>Bacteria</taxon>
        <taxon>Pseudomonadati</taxon>
        <taxon>Bacteroidota</taxon>
        <taxon>Sphingobacteriia</taxon>
        <taxon>Sphingobacteriales</taxon>
        <taxon>Sphingobacteriaceae</taxon>
        <taxon>Sphingobacterium</taxon>
    </lineage>
</organism>
<keyword evidence="5 6" id="KW-0819">tRNA processing</keyword>
<reference evidence="8 9" key="1">
    <citation type="submission" date="2019-04" db="EMBL/GenBank/DDBJ databases">
        <title>Sphingobacterium olei sp. nov., isolated from oil-contaminated soil.</title>
        <authorList>
            <person name="Liu B."/>
        </authorList>
    </citation>
    <scope>NUCLEOTIDE SEQUENCE [LARGE SCALE GENOMIC DNA]</scope>
    <source>
        <strain evidence="8 9">Y3L14</strain>
    </source>
</reference>
<dbReference type="PANTHER" id="PTHR47739">
    <property type="entry name" value="TRNA1(VAL) (ADENINE(37)-N6)-METHYLTRANSFERASE"/>
    <property type="match status" value="1"/>
</dbReference>
<dbReference type="InterPro" id="IPR050210">
    <property type="entry name" value="tRNA_Adenine-N(6)_MTase"/>
</dbReference>
<dbReference type="PANTHER" id="PTHR47739:SF1">
    <property type="entry name" value="TRNA1(VAL) (ADENINE(37)-N6)-METHYLTRANSFERASE"/>
    <property type="match status" value="1"/>
</dbReference>
<dbReference type="GO" id="GO:0032259">
    <property type="term" value="P:methylation"/>
    <property type="evidence" value="ECO:0007669"/>
    <property type="project" value="UniProtKB-KW"/>
</dbReference>
<evidence type="ECO:0000256" key="6">
    <source>
        <dbReference type="HAMAP-Rule" id="MF_01872"/>
    </source>
</evidence>
<evidence type="ECO:0000313" key="8">
    <source>
        <dbReference type="EMBL" id="TJY64302.1"/>
    </source>
</evidence>
<accession>A0A4U0H1Z7</accession>
<dbReference type="CDD" id="cd02440">
    <property type="entry name" value="AdoMet_MTases"/>
    <property type="match status" value="1"/>
</dbReference>
<dbReference type="SUPFAM" id="SSF53335">
    <property type="entry name" value="S-adenosyl-L-methionine-dependent methyltransferases"/>
    <property type="match status" value="1"/>
</dbReference>
<evidence type="ECO:0000256" key="3">
    <source>
        <dbReference type="ARBA" id="ARBA00022679"/>
    </source>
</evidence>
<evidence type="ECO:0000256" key="2">
    <source>
        <dbReference type="ARBA" id="ARBA00022603"/>
    </source>
</evidence>
<proteinExistence type="inferred from homology"/>
<comment type="similarity">
    <text evidence="6">Belongs to the methyltransferase superfamily. tRNA (adenine-N(6)-)-methyltransferase family.</text>
</comment>
<evidence type="ECO:0000259" key="7">
    <source>
        <dbReference type="Pfam" id="PF05175"/>
    </source>
</evidence>
<feature type="domain" description="Methyltransferase small" evidence="7">
    <location>
        <begin position="26"/>
        <end position="174"/>
    </location>
</feature>
<keyword evidence="3 6" id="KW-0808">Transferase</keyword>
<name>A0A4U0H1Z7_9SPHI</name>
<keyword evidence="4 6" id="KW-0949">S-adenosyl-L-methionine</keyword>